<dbReference type="KEGG" id="vte:BHY08_02515"/>
<feature type="domain" description="Aminoglycoside phosphotransferase" evidence="1">
    <location>
        <begin position="41"/>
        <end position="214"/>
    </location>
</feature>
<dbReference type="InterPro" id="IPR002575">
    <property type="entry name" value="Aminoglycoside_PTrfase"/>
</dbReference>
<reference evidence="2 3" key="1">
    <citation type="submission" date="2016-09" db="EMBL/GenBank/DDBJ databases">
        <title>Vagococcus teuberi sp. nov., isolated from the Malian artisanal sour milk fene.</title>
        <authorList>
            <person name="Wullschleger S."/>
            <person name="Seifert C."/>
            <person name="Baumgartner S."/>
            <person name="Lacroix C."/>
            <person name="Bonfoh B."/>
            <person name="Stevens M.J."/>
            <person name="Meile L."/>
        </authorList>
    </citation>
    <scope>NUCLEOTIDE SEQUENCE [LARGE SCALE GENOMIC DNA]</scope>
    <source>
        <strain evidence="2 3">DSM 21459</strain>
    </source>
</reference>
<dbReference type="STRING" id="519472.BHY08_02515"/>
<dbReference type="PANTHER" id="PTHR40086:SF1">
    <property type="entry name" value="CELL CYCLE REGULATOR CCRZ"/>
    <property type="match status" value="1"/>
</dbReference>
<keyword evidence="2" id="KW-0808">Transferase</keyword>
<dbReference type="PANTHER" id="PTHR40086">
    <property type="entry name" value="PHOSPHOTRANSFERASE YTMP-RELATED"/>
    <property type="match status" value="1"/>
</dbReference>
<gene>
    <name evidence="2" type="ORF">BHY08_02515</name>
</gene>
<dbReference type="InterPro" id="IPR052077">
    <property type="entry name" value="CcrZ_PhaseVar_Mediator"/>
</dbReference>
<dbReference type="SUPFAM" id="SSF56112">
    <property type="entry name" value="Protein kinase-like (PK-like)"/>
    <property type="match status" value="1"/>
</dbReference>
<proteinExistence type="predicted"/>
<name>A0A1J0A4C3_9ENTE</name>
<dbReference type="RefSeq" id="WP_071456373.1">
    <property type="nucleotide sequence ID" value="NZ_CP017267.1"/>
</dbReference>
<keyword evidence="3" id="KW-1185">Reference proteome</keyword>
<dbReference type="Proteomes" id="UP000191200">
    <property type="component" value="Chromosome"/>
</dbReference>
<dbReference type="Gene3D" id="3.90.1200.10">
    <property type="match status" value="1"/>
</dbReference>
<dbReference type="InterPro" id="IPR011009">
    <property type="entry name" value="Kinase-like_dom_sf"/>
</dbReference>
<dbReference type="AlphaFoldDB" id="A0A1J0A4C3"/>
<evidence type="ECO:0000259" key="1">
    <source>
        <dbReference type="Pfam" id="PF01636"/>
    </source>
</evidence>
<dbReference type="EMBL" id="CP017267">
    <property type="protein sequence ID" value="APB30797.1"/>
    <property type="molecule type" value="Genomic_DNA"/>
</dbReference>
<dbReference type="GO" id="GO:0016740">
    <property type="term" value="F:transferase activity"/>
    <property type="evidence" value="ECO:0007669"/>
    <property type="project" value="UniProtKB-KW"/>
</dbReference>
<sequence>MNMFNFDKAWNLQPIKGDTGKAYKGMKENERVFIKRNSTPFLAALSREGLTPKLLWTKRTSNGDILTAQEWLEGRQLEIDEISDNEDVAHMLHYLHQSESLKSMLKRMDGAEKSVFDFLQDYITDLPKDLKEDDYLMRVFRHLENHLPPYTSVQFVACHGDAIHNNWMLASNGELYLVDWDYSVLSDPAYDLGTILGQYVSKESWPDWLQVYGIKVDDELLERVHWYAGMNLLQQIKRSYHREEFKQMSNYVSLLKKLYDI</sequence>
<evidence type="ECO:0000313" key="3">
    <source>
        <dbReference type="Proteomes" id="UP000191200"/>
    </source>
</evidence>
<protein>
    <submittedName>
        <fullName evidence="2">Aminoglycoside phosphotransferase</fullName>
    </submittedName>
</protein>
<evidence type="ECO:0000313" key="2">
    <source>
        <dbReference type="EMBL" id="APB30797.1"/>
    </source>
</evidence>
<dbReference type="Pfam" id="PF01636">
    <property type="entry name" value="APH"/>
    <property type="match status" value="1"/>
</dbReference>
<organism evidence="2 3">
    <name type="scientific">Vagococcus teuberi</name>
    <dbReference type="NCBI Taxonomy" id="519472"/>
    <lineage>
        <taxon>Bacteria</taxon>
        <taxon>Bacillati</taxon>
        <taxon>Bacillota</taxon>
        <taxon>Bacilli</taxon>
        <taxon>Lactobacillales</taxon>
        <taxon>Enterococcaceae</taxon>
        <taxon>Vagococcus</taxon>
    </lineage>
</organism>
<accession>A0A1J0A4C3</accession>